<feature type="region of interest" description="Disordered" evidence="1">
    <location>
        <begin position="1"/>
        <end position="25"/>
    </location>
</feature>
<dbReference type="Proteomes" id="UP000250235">
    <property type="component" value="Unassembled WGS sequence"/>
</dbReference>
<keyword evidence="3" id="KW-1185">Reference proteome</keyword>
<protein>
    <submittedName>
        <fullName evidence="2">Uncharacterized protein</fullName>
    </submittedName>
</protein>
<name>A0A2Z7A1L3_9LAMI</name>
<evidence type="ECO:0000313" key="3">
    <source>
        <dbReference type="Proteomes" id="UP000250235"/>
    </source>
</evidence>
<dbReference type="AlphaFoldDB" id="A0A2Z7A1L3"/>
<evidence type="ECO:0000256" key="1">
    <source>
        <dbReference type="SAM" id="MobiDB-lite"/>
    </source>
</evidence>
<sequence length="58" mass="6671">MQLPRKTEIVEPGTKSPKERDPDPSLLQQLDGASWIRSGVFIVDIHFRYVPIYSLFVV</sequence>
<proteinExistence type="predicted"/>
<evidence type="ECO:0000313" key="2">
    <source>
        <dbReference type="EMBL" id="KZV15498.1"/>
    </source>
</evidence>
<accession>A0A2Z7A1L3</accession>
<dbReference type="EMBL" id="KV020045">
    <property type="protein sequence ID" value="KZV15498.1"/>
    <property type="molecule type" value="Genomic_DNA"/>
</dbReference>
<gene>
    <name evidence="2" type="ORF">F511_33213</name>
</gene>
<reference evidence="2 3" key="1">
    <citation type="journal article" date="2015" name="Proc. Natl. Acad. Sci. U.S.A.">
        <title>The resurrection genome of Boea hygrometrica: A blueprint for survival of dehydration.</title>
        <authorList>
            <person name="Xiao L."/>
            <person name="Yang G."/>
            <person name="Zhang L."/>
            <person name="Yang X."/>
            <person name="Zhao S."/>
            <person name="Ji Z."/>
            <person name="Zhou Q."/>
            <person name="Hu M."/>
            <person name="Wang Y."/>
            <person name="Chen M."/>
            <person name="Xu Y."/>
            <person name="Jin H."/>
            <person name="Xiao X."/>
            <person name="Hu G."/>
            <person name="Bao F."/>
            <person name="Hu Y."/>
            <person name="Wan P."/>
            <person name="Li L."/>
            <person name="Deng X."/>
            <person name="Kuang T."/>
            <person name="Xiang C."/>
            <person name="Zhu J.K."/>
            <person name="Oliver M.J."/>
            <person name="He Y."/>
        </authorList>
    </citation>
    <scope>NUCLEOTIDE SEQUENCE [LARGE SCALE GENOMIC DNA]</scope>
    <source>
        <strain evidence="3">cv. XS01</strain>
    </source>
</reference>
<organism evidence="2 3">
    <name type="scientific">Dorcoceras hygrometricum</name>
    <dbReference type="NCBI Taxonomy" id="472368"/>
    <lineage>
        <taxon>Eukaryota</taxon>
        <taxon>Viridiplantae</taxon>
        <taxon>Streptophyta</taxon>
        <taxon>Embryophyta</taxon>
        <taxon>Tracheophyta</taxon>
        <taxon>Spermatophyta</taxon>
        <taxon>Magnoliopsida</taxon>
        <taxon>eudicotyledons</taxon>
        <taxon>Gunneridae</taxon>
        <taxon>Pentapetalae</taxon>
        <taxon>asterids</taxon>
        <taxon>lamiids</taxon>
        <taxon>Lamiales</taxon>
        <taxon>Gesneriaceae</taxon>
        <taxon>Didymocarpoideae</taxon>
        <taxon>Trichosporeae</taxon>
        <taxon>Loxocarpinae</taxon>
        <taxon>Dorcoceras</taxon>
    </lineage>
</organism>